<evidence type="ECO:0000259" key="1">
    <source>
        <dbReference type="SMART" id="SM00829"/>
    </source>
</evidence>
<sequence>MSVIPSKHLAVGLTSAESGIVSFEVPTPEPGRDEVLVRVQWAAVSFLELWQADFKLMPQYPQILGISTVGEVVKAGEDADVDVGDTIVAFAMLSNQERSFQEYALFSKYHVGKLPSNISPREAVTVPDNFTTVYWTLFGNLSLPAPSELPAKSSPPEANTPILVWGAGGSAGQYALQVLHLAGYKNVIAVASSRHHEYLRSLGAAITLDYKEKDIREQVLKAAGGPVKYVFDTISEEQNSLGHITKVVAAGSQVAYLLPVRDGGMGAVQGVKYQPETVFPDGVELFGIRVAVYHLQNETFKKEVQPKILPKLLADGLIKPNRVREITGKTLVDRVNAALDVLRKGEISGERLVIKVSQ</sequence>
<dbReference type="InterPro" id="IPR020843">
    <property type="entry name" value="ER"/>
</dbReference>
<feature type="domain" description="Enoyl reductase (ER)" evidence="1">
    <location>
        <begin position="12"/>
        <end position="354"/>
    </location>
</feature>
<name>A0AAW0GBM9_9APHY</name>
<dbReference type="InterPro" id="IPR013154">
    <property type="entry name" value="ADH-like_N"/>
</dbReference>
<dbReference type="Gene3D" id="3.90.180.10">
    <property type="entry name" value="Medium-chain alcohol dehydrogenases, catalytic domain"/>
    <property type="match status" value="1"/>
</dbReference>
<dbReference type="AlphaFoldDB" id="A0AAW0GBM9"/>
<dbReference type="Pfam" id="PF00107">
    <property type="entry name" value="ADH_zinc_N"/>
    <property type="match status" value="1"/>
</dbReference>
<reference evidence="2 3" key="1">
    <citation type="submission" date="2022-09" db="EMBL/GenBank/DDBJ databases">
        <authorList>
            <person name="Palmer J.M."/>
        </authorList>
    </citation>
    <scope>NUCLEOTIDE SEQUENCE [LARGE SCALE GENOMIC DNA]</scope>
    <source>
        <strain evidence="2 3">DSM 7382</strain>
    </source>
</reference>
<accession>A0AAW0GBM9</accession>
<dbReference type="InterPro" id="IPR047122">
    <property type="entry name" value="Trans-enoyl_RdTase-like"/>
</dbReference>
<protein>
    <recommendedName>
        <fullName evidence="1">Enoyl reductase (ER) domain-containing protein</fullName>
    </recommendedName>
</protein>
<keyword evidence="3" id="KW-1185">Reference proteome</keyword>
<dbReference type="InterPro" id="IPR036291">
    <property type="entry name" value="NAD(P)-bd_dom_sf"/>
</dbReference>
<evidence type="ECO:0000313" key="3">
    <source>
        <dbReference type="Proteomes" id="UP001385951"/>
    </source>
</evidence>
<gene>
    <name evidence="2" type="ORF">QCA50_005864</name>
</gene>
<dbReference type="PANTHER" id="PTHR45348">
    <property type="entry name" value="HYPOTHETICAL OXIDOREDUCTASE (EUROFUNG)"/>
    <property type="match status" value="1"/>
</dbReference>
<dbReference type="PANTHER" id="PTHR45348:SF3">
    <property type="entry name" value="ENOYL REDUCTASE (ER) DOMAIN-CONTAINING PROTEIN"/>
    <property type="match status" value="1"/>
</dbReference>
<comment type="caution">
    <text evidence="2">The sequence shown here is derived from an EMBL/GenBank/DDBJ whole genome shotgun (WGS) entry which is preliminary data.</text>
</comment>
<dbReference type="Pfam" id="PF08240">
    <property type="entry name" value="ADH_N"/>
    <property type="match status" value="1"/>
</dbReference>
<dbReference type="InterPro" id="IPR013149">
    <property type="entry name" value="ADH-like_C"/>
</dbReference>
<proteinExistence type="predicted"/>
<dbReference type="Proteomes" id="UP001385951">
    <property type="component" value="Unassembled WGS sequence"/>
</dbReference>
<dbReference type="EMBL" id="JASBNA010000006">
    <property type="protein sequence ID" value="KAK7690765.1"/>
    <property type="molecule type" value="Genomic_DNA"/>
</dbReference>
<dbReference type="Gene3D" id="3.40.50.720">
    <property type="entry name" value="NAD(P)-binding Rossmann-like Domain"/>
    <property type="match status" value="1"/>
</dbReference>
<organism evidence="2 3">
    <name type="scientific">Cerrena zonata</name>
    <dbReference type="NCBI Taxonomy" id="2478898"/>
    <lineage>
        <taxon>Eukaryota</taxon>
        <taxon>Fungi</taxon>
        <taxon>Dikarya</taxon>
        <taxon>Basidiomycota</taxon>
        <taxon>Agaricomycotina</taxon>
        <taxon>Agaricomycetes</taxon>
        <taxon>Polyporales</taxon>
        <taxon>Cerrenaceae</taxon>
        <taxon>Cerrena</taxon>
    </lineage>
</organism>
<dbReference type="SMART" id="SM00829">
    <property type="entry name" value="PKS_ER"/>
    <property type="match status" value="1"/>
</dbReference>
<dbReference type="InterPro" id="IPR011032">
    <property type="entry name" value="GroES-like_sf"/>
</dbReference>
<dbReference type="CDD" id="cd08249">
    <property type="entry name" value="enoyl_reductase_like"/>
    <property type="match status" value="1"/>
</dbReference>
<evidence type="ECO:0000313" key="2">
    <source>
        <dbReference type="EMBL" id="KAK7690765.1"/>
    </source>
</evidence>
<dbReference type="SUPFAM" id="SSF51735">
    <property type="entry name" value="NAD(P)-binding Rossmann-fold domains"/>
    <property type="match status" value="1"/>
</dbReference>
<dbReference type="GO" id="GO:0016651">
    <property type="term" value="F:oxidoreductase activity, acting on NAD(P)H"/>
    <property type="evidence" value="ECO:0007669"/>
    <property type="project" value="InterPro"/>
</dbReference>
<dbReference type="SUPFAM" id="SSF50129">
    <property type="entry name" value="GroES-like"/>
    <property type="match status" value="1"/>
</dbReference>